<dbReference type="SUPFAM" id="SSF53850">
    <property type="entry name" value="Periplasmic binding protein-like II"/>
    <property type="match status" value="1"/>
</dbReference>
<sequence>MKTAGGVATVGIAGCGGNGEANAGDGSDSSSDADGSDSSSDGTSGNTLSLSIPEAANFDPVQIKGDGSQVVSDHVFSELLTLPADGLEPTAQLVTDYSVSENGRTYTFMLREDVTFHNGDELTADDVVYSWERLAASENSQEGENILEGGFQIAHDTTTETVDGEDQEVYEPGSLAVEAVDDYTLEVTLEQPFFDALFWFAYGSLSPVPEGIVGDIEGYDGEMDYAEFSSQSPVGTGPFQTESVETGTEVVLSAADDYHGDEPGPDRIAMQVVQNSDAIHQRAMNRNVQVFNVPNSRFDPSKVSIEETRNLGQEIGTYGPLENGETVNYSTWDEAYTAYFIFDCSRVEKPIRQALNYAVNQENFVEQGFRGVGEPAYHQAPPSVYPGGKEAYDQHAEENFPYGYREAQIDQARSVMEEAGYGENNRASLTLTLYNDRNPDAYSRIADLIRSKAQSVYVDLSIERAPFNTIIDEAVSGNLDMYTLGNGLEYPSPADMLKFGRPYDGNLVRWREDPSDASEQAAAAWEQVQNNLGPTEAEEEARSEAFIQMEEAIWEDAIYLTNYHPRGRQWWYDEVEAPIQPSGFHDRLYDSLTFE</sequence>
<evidence type="ECO:0000256" key="2">
    <source>
        <dbReference type="ARBA" id="ARBA00022448"/>
    </source>
</evidence>
<dbReference type="InterPro" id="IPR039424">
    <property type="entry name" value="SBP_5"/>
</dbReference>
<keyword evidence="7" id="KW-1185">Reference proteome</keyword>
<dbReference type="Gene3D" id="3.10.105.10">
    <property type="entry name" value="Dipeptide-binding Protein, Domain 3"/>
    <property type="match status" value="1"/>
</dbReference>
<dbReference type="PIRSF" id="PIRSF002741">
    <property type="entry name" value="MppA"/>
    <property type="match status" value="1"/>
</dbReference>
<name>A0ABD5YIE6_9EURY</name>
<evidence type="ECO:0000313" key="7">
    <source>
        <dbReference type="Proteomes" id="UP001596390"/>
    </source>
</evidence>
<dbReference type="PANTHER" id="PTHR30290">
    <property type="entry name" value="PERIPLASMIC BINDING COMPONENT OF ABC TRANSPORTER"/>
    <property type="match status" value="1"/>
</dbReference>
<gene>
    <name evidence="6" type="ORF">ACFQMK_12735</name>
</gene>
<dbReference type="InterPro" id="IPR000914">
    <property type="entry name" value="SBP_5_dom"/>
</dbReference>
<evidence type="ECO:0000259" key="5">
    <source>
        <dbReference type="Pfam" id="PF00496"/>
    </source>
</evidence>
<organism evidence="6 7">
    <name type="scientific">Halorubrum yunnanense</name>
    <dbReference type="NCBI Taxonomy" id="1526162"/>
    <lineage>
        <taxon>Archaea</taxon>
        <taxon>Methanobacteriati</taxon>
        <taxon>Methanobacteriota</taxon>
        <taxon>Stenosarchaea group</taxon>
        <taxon>Halobacteria</taxon>
        <taxon>Halobacteriales</taxon>
        <taxon>Haloferacaceae</taxon>
        <taxon>Halorubrum</taxon>
    </lineage>
</organism>
<protein>
    <submittedName>
        <fullName evidence="6">ABC transporter substrate-binding protein</fullName>
    </submittedName>
</protein>
<dbReference type="Gene3D" id="3.40.190.10">
    <property type="entry name" value="Periplasmic binding protein-like II"/>
    <property type="match status" value="1"/>
</dbReference>
<dbReference type="CDD" id="cd00995">
    <property type="entry name" value="PBP2_NikA_DppA_OppA_like"/>
    <property type="match status" value="1"/>
</dbReference>
<evidence type="ECO:0000256" key="3">
    <source>
        <dbReference type="ARBA" id="ARBA00022729"/>
    </source>
</evidence>
<evidence type="ECO:0000256" key="1">
    <source>
        <dbReference type="ARBA" id="ARBA00005695"/>
    </source>
</evidence>
<accession>A0ABD5YIE6</accession>
<comment type="caution">
    <text evidence="6">The sequence shown here is derived from an EMBL/GenBank/DDBJ whole genome shotgun (WGS) entry which is preliminary data.</text>
</comment>
<dbReference type="PANTHER" id="PTHR30290:SF9">
    <property type="entry name" value="OLIGOPEPTIDE-BINDING PROTEIN APPA"/>
    <property type="match status" value="1"/>
</dbReference>
<dbReference type="PROSITE" id="PS51257">
    <property type="entry name" value="PROKAR_LIPOPROTEIN"/>
    <property type="match status" value="1"/>
</dbReference>
<feature type="compositionally biased region" description="Low complexity" evidence="4">
    <location>
        <begin position="20"/>
        <end position="50"/>
    </location>
</feature>
<dbReference type="EMBL" id="JBHSZZ010000057">
    <property type="protein sequence ID" value="MFC7187729.1"/>
    <property type="molecule type" value="Genomic_DNA"/>
</dbReference>
<keyword evidence="3" id="KW-0732">Signal</keyword>
<feature type="region of interest" description="Disordered" evidence="4">
    <location>
        <begin position="12"/>
        <end position="50"/>
    </location>
</feature>
<dbReference type="AlphaFoldDB" id="A0ABD5YIE6"/>
<evidence type="ECO:0000313" key="6">
    <source>
        <dbReference type="EMBL" id="MFC7187729.1"/>
    </source>
</evidence>
<dbReference type="Proteomes" id="UP001596390">
    <property type="component" value="Unassembled WGS sequence"/>
</dbReference>
<dbReference type="Pfam" id="PF00496">
    <property type="entry name" value="SBP_bac_5"/>
    <property type="match status" value="1"/>
</dbReference>
<reference evidence="6 7" key="1">
    <citation type="journal article" date="2019" name="Int. J. Syst. Evol. Microbiol.">
        <title>The Global Catalogue of Microorganisms (GCM) 10K type strain sequencing project: providing services to taxonomists for standard genome sequencing and annotation.</title>
        <authorList>
            <consortium name="The Broad Institute Genomics Platform"/>
            <consortium name="The Broad Institute Genome Sequencing Center for Infectious Disease"/>
            <person name="Wu L."/>
            <person name="Ma J."/>
        </authorList>
    </citation>
    <scope>NUCLEOTIDE SEQUENCE [LARGE SCALE GENOMIC DNA]</scope>
    <source>
        <strain evidence="6 7">Q85</strain>
    </source>
</reference>
<comment type="similarity">
    <text evidence="1">Belongs to the bacterial solute-binding protein 5 family.</text>
</comment>
<proteinExistence type="inferred from homology"/>
<dbReference type="GO" id="GO:0042597">
    <property type="term" value="C:periplasmic space"/>
    <property type="evidence" value="ECO:0007669"/>
    <property type="project" value="UniProtKB-ARBA"/>
</dbReference>
<keyword evidence="2" id="KW-0813">Transport</keyword>
<feature type="domain" description="Solute-binding protein family 5" evidence="5">
    <location>
        <begin position="88"/>
        <end position="497"/>
    </location>
</feature>
<dbReference type="InterPro" id="IPR030678">
    <property type="entry name" value="Peptide/Ni-bd"/>
</dbReference>
<evidence type="ECO:0000256" key="4">
    <source>
        <dbReference type="SAM" id="MobiDB-lite"/>
    </source>
</evidence>